<dbReference type="SUPFAM" id="SSF81321">
    <property type="entry name" value="Family A G protein-coupled receptor-like"/>
    <property type="match status" value="1"/>
</dbReference>
<organism evidence="12 13">
    <name type="scientific">Laodelphax striatellus</name>
    <name type="common">Small brown planthopper</name>
    <name type="synonym">Delphax striatella</name>
    <dbReference type="NCBI Taxonomy" id="195883"/>
    <lineage>
        <taxon>Eukaryota</taxon>
        <taxon>Metazoa</taxon>
        <taxon>Ecdysozoa</taxon>
        <taxon>Arthropoda</taxon>
        <taxon>Hexapoda</taxon>
        <taxon>Insecta</taxon>
        <taxon>Pterygota</taxon>
        <taxon>Neoptera</taxon>
        <taxon>Paraneoptera</taxon>
        <taxon>Hemiptera</taxon>
        <taxon>Auchenorrhyncha</taxon>
        <taxon>Fulgoroidea</taxon>
        <taxon>Delphacidae</taxon>
        <taxon>Criomorphinae</taxon>
        <taxon>Laodelphax</taxon>
    </lineage>
</organism>
<feature type="compositionally biased region" description="Polar residues" evidence="9">
    <location>
        <begin position="76"/>
        <end position="89"/>
    </location>
</feature>
<dbReference type="InterPro" id="IPR000276">
    <property type="entry name" value="GPCR_Rhodpsn"/>
</dbReference>
<evidence type="ECO:0000256" key="10">
    <source>
        <dbReference type="SAM" id="Phobius"/>
    </source>
</evidence>
<evidence type="ECO:0000256" key="6">
    <source>
        <dbReference type="ARBA" id="ARBA00023136"/>
    </source>
</evidence>
<dbReference type="InterPro" id="IPR017452">
    <property type="entry name" value="GPCR_Rhodpsn_7TM"/>
</dbReference>
<evidence type="ECO:0000256" key="9">
    <source>
        <dbReference type="SAM" id="MobiDB-lite"/>
    </source>
</evidence>
<feature type="region of interest" description="Disordered" evidence="9">
    <location>
        <begin position="27"/>
        <end position="51"/>
    </location>
</feature>
<dbReference type="GO" id="GO:0005886">
    <property type="term" value="C:plasma membrane"/>
    <property type="evidence" value="ECO:0007669"/>
    <property type="project" value="TreeGrafter"/>
</dbReference>
<accession>A0A482WYE3</accession>
<dbReference type="Gene3D" id="1.20.1070.10">
    <property type="entry name" value="Rhodopsin 7-helix transmembrane proteins"/>
    <property type="match status" value="1"/>
</dbReference>
<dbReference type="PANTHER" id="PTHR24238:SF46">
    <property type="entry name" value="GASTRIN_CHOLECYSTOKININ TYPE B RECEPTOR"/>
    <property type="match status" value="1"/>
</dbReference>
<evidence type="ECO:0000313" key="13">
    <source>
        <dbReference type="Proteomes" id="UP000291343"/>
    </source>
</evidence>
<comment type="subcellular location">
    <subcellularLocation>
        <location evidence="1">Membrane</location>
        <topology evidence="1">Multi-pass membrane protein</topology>
    </subcellularLocation>
</comment>
<evidence type="ECO:0000256" key="5">
    <source>
        <dbReference type="ARBA" id="ARBA00023040"/>
    </source>
</evidence>
<feature type="compositionally biased region" description="Gly residues" evidence="9">
    <location>
        <begin position="36"/>
        <end position="46"/>
    </location>
</feature>
<comment type="caution">
    <text evidence="12">The sequence shown here is derived from an EMBL/GenBank/DDBJ whole genome shotgun (WGS) entry which is preliminary data.</text>
</comment>
<feature type="domain" description="G-protein coupled receptors family 1 profile" evidence="11">
    <location>
        <begin position="155"/>
        <end position="236"/>
    </location>
</feature>
<protein>
    <recommendedName>
        <fullName evidence="11">G-protein coupled receptors family 1 profile domain-containing protein</fullName>
    </recommendedName>
</protein>
<comment type="similarity">
    <text evidence="2">Belongs to the G-protein coupled receptor 1 family.</text>
</comment>
<dbReference type="OrthoDB" id="10037617at2759"/>
<keyword evidence="13" id="KW-1185">Reference proteome</keyword>
<gene>
    <name evidence="12" type="ORF">LSTR_LSTR006108</name>
</gene>
<keyword evidence="6 10" id="KW-0472">Membrane</keyword>
<keyword evidence="4 10" id="KW-1133">Transmembrane helix</keyword>
<keyword evidence="7" id="KW-0675">Receptor</keyword>
<dbReference type="EMBL" id="QKKF02022243">
    <property type="protein sequence ID" value="RZF38513.1"/>
    <property type="molecule type" value="Genomic_DNA"/>
</dbReference>
<evidence type="ECO:0000256" key="3">
    <source>
        <dbReference type="ARBA" id="ARBA00022692"/>
    </source>
</evidence>
<reference evidence="12 13" key="1">
    <citation type="journal article" date="2017" name="Gigascience">
        <title>Genome sequence of the small brown planthopper, Laodelphax striatellus.</title>
        <authorList>
            <person name="Zhu J."/>
            <person name="Jiang F."/>
            <person name="Wang X."/>
            <person name="Yang P."/>
            <person name="Bao Y."/>
            <person name="Zhao W."/>
            <person name="Wang W."/>
            <person name="Lu H."/>
            <person name="Wang Q."/>
            <person name="Cui N."/>
            <person name="Li J."/>
            <person name="Chen X."/>
            <person name="Luo L."/>
            <person name="Yu J."/>
            <person name="Kang L."/>
            <person name="Cui F."/>
        </authorList>
    </citation>
    <scope>NUCLEOTIDE SEQUENCE [LARGE SCALE GENOMIC DNA]</scope>
    <source>
        <strain evidence="12">Lst14</strain>
    </source>
</reference>
<evidence type="ECO:0000313" key="12">
    <source>
        <dbReference type="EMBL" id="RZF38513.1"/>
    </source>
</evidence>
<sequence>MWRMAKINHASGALLVPLHTPYATPRPHNFVDAGSSAGGGGGGGGSESALAHESAPNNILSAGMLRQHRSPVPSLQPVSRATAKYTSSSTDKKNDTVKLCFFKFRLRGFTNSKQSPHLAMPLVDISNVPNDAVNNTEGSGEVCNHYSVSSEKESTYTFSRHAIRSNYMDKSIEAKKKVIRMLFVVVGEFFICWTPIHILNTVYLFNPEFFRTYLGNYTYLVQILAYVSSCCNPITYCFMNRKFRQAFLSIFKCYQCARICCFCTGTAVDGPLGACSQLEEPGPSGQNNSELSGNDSTLYVGRGCRSEVVVLDGEERV</sequence>
<dbReference type="Proteomes" id="UP000291343">
    <property type="component" value="Unassembled WGS sequence"/>
</dbReference>
<evidence type="ECO:0000256" key="4">
    <source>
        <dbReference type="ARBA" id="ARBA00022989"/>
    </source>
</evidence>
<dbReference type="STRING" id="195883.A0A482WYE3"/>
<keyword evidence="3 10" id="KW-0812">Transmembrane</keyword>
<evidence type="ECO:0000256" key="1">
    <source>
        <dbReference type="ARBA" id="ARBA00004141"/>
    </source>
</evidence>
<dbReference type="PRINTS" id="PR00237">
    <property type="entry name" value="GPCRRHODOPSN"/>
</dbReference>
<feature type="region of interest" description="Disordered" evidence="9">
    <location>
        <begin position="67"/>
        <end position="91"/>
    </location>
</feature>
<proteinExistence type="inferred from homology"/>
<keyword evidence="8" id="KW-0807">Transducer</keyword>
<dbReference type="AlphaFoldDB" id="A0A482WYE3"/>
<dbReference type="SMR" id="A0A482WYE3"/>
<dbReference type="GO" id="GO:0008188">
    <property type="term" value="F:neuropeptide receptor activity"/>
    <property type="evidence" value="ECO:0007669"/>
    <property type="project" value="TreeGrafter"/>
</dbReference>
<dbReference type="PANTHER" id="PTHR24238">
    <property type="entry name" value="G-PROTEIN COUPLED RECEPTOR"/>
    <property type="match status" value="1"/>
</dbReference>
<name>A0A482WYE3_LAOST</name>
<feature type="transmembrane region" description="Helical" evidence="10">
    <location>
        <begin position="178"/>
        <end position="199"/>
    </location>
</feature>
<dbReference type="InParanoid" id="A0A482WYE3"/>
<dbReference type="PROSITE" id="PS50262">
    <property type="entry name" value="G_PROTEIN_RECEP_F1_2"/>
    <property type="match status" value="1"/>
</dbReference>
<feature type="transmembrane region" description="Helical" evidence="10">
    <location>
        <begin position="219"/>
        <end position="239"/>
    </location>
</feature>
<evidence type="ECO:0000256" key="2">
    <source>
        <dbReference type="ARBA" id="ARBA00010663"/>
    </source>
</evidence>
<keyword evidence="5" id="KW-0297">G-protein coupled receptor</keyword>
<evidence type="ECO:0000256" key="8">
    <source>
        <dbReference type="ARBA" id="ARBA00023224"/>
    </source>
</evidence>
<evidence type="ECO:0000256" key="7">
    <source>
        <dbReference type="ARBA" id="ARBA00023170"/>
    </source>
</evidence>
<dbReference type="Pfam" id="PF00001">
    <property type="entry name" value="7tm_1"/>
    <property type="match status" value="1"/>
</dbReference>
<evidence type="ECO:0000259" key="11">
    <source>
        <dbReference type="PROSITE" id="PS50262"/>
    </source>
</evidence>